<gene>
    <name evidence="2" type="ORF">C8P69_10437</name>
</gene>
<dbReference type="RefSeq" id="WP_170118199.1">
    <property type="nucleotide sequence ID" value="NZ_JAIESU010000007.1"/>
</dbReference>
<dbReference type="InterPro" id="IPR006311">
    <property type="entry name" value="TAT_signal"/>
</dbReference>
<dbReference type="Proteomes" id="UP000241808">
    <property type="component" value="Unassembled WGS sequence"/>
</dbReference>
<dbReference type="EMBL" id="PZZL01000004">
    <property type="protein sequence ID" value="PTM56991.1"/>
    <property type="molecule type" value="Genomic_DNA"/>
</dbReference>
<feature type="signal peptide" evidence="1">
    <location>
        <begin position="1"/>
        <end position="26"/>
    </location>
</feature>
<keyword evidence="3" id="KW-1185">Reference proteome</keyword>
<sequence>MTTRRQLFAAGAGLAVLATGSTAVLAAPVTATAVPVDPIVTGTPLEMQNNVGPRGDVVRRGSRGYYRRRWRNRAMRRRYWRRRAWRRGW</sequence>
<evidence type="ECO:0000313" key="3">
    <source>
        <dbReference type="Proteomes" id="UP000241808"/>
    </source>
</evidence>
<keyword evidence="1" id="KW-0732">Signal</keyword>
<evidence type="ECO:0008006" key="4">
    <source>
        <dbReference type="Google" id="ProtNLM"/>
    </source>
</evidence>
<comment type="caution">
    <text evidence="2">The sequence shown here is derived from an EMBL/GenBank/DDBJ whole genome shotgun (WGS) entry which is preliminary data.</text>
</comment>
<feature type="chain" id="PRO_5015743467" description="Protamine-2 (Modular protein)" evidence="1">
    <location>
        <begin position="27"/>
        <end position="89"/>
    </location>
</feature>
<organism evidence="2 3">
    <name type="scientific">Phreatobacter oligotrophus</name>
    <dbReference type="NCBI Taxonomy" id="1122261"/>
    <lineage>
        <taxon>Bacteria</taxon>
        <taxon>Pseudomonadati</taxon>
        <taxon>Pseudomonadota</taxon>
        <taxon>Alphaproteobacteria</taxon>
        <taxon>Hyphomicrobiales</taxon>
        <taxon>Phreatobacteraceae</taxon>
        <taxon>Phreatobacter</taxon>
    </lineage>
</organism>
<reference evidence="2 3" key="1">
    <citation type="submission" date="2018-04" db="EMBL/GenBank/DDBJ databases">
        <title>Genomic Encyclopedia of Archaeal and Bacterial Type Strains, Phase II (KMG-II): from individual species to whole genera.</title>
        <authorList>
            <person name="Goeker M."/>
        </authorList>
    </citation>
    <scope>NUCLEOTIDE SEQUENCE [LARGE SCALE GENOMIC DNA]</scope>
    <source>
        <strain evidence="2 3">DSM 25521</strain>
    </source>
</reference>
<dbReference type="AlphaFoldDB" id="A0A2T4Z519"/>
<dbReference type="PROSITE" id="PS51318">
    <property type="entry name" value="TAT"/>
    <property type="match status" value="1"/>
</dbReference>
<proteinExistence type="predicted"/>
<name>A0A2T4Z519_9HYPH</name>
<protein>
    <recommendedName>
        <fullName evidence="4">Protamine-2 (Modular protein)</fullName>
    </recommendedName>
</protein>
<accession>A0A2T4Z519</accession>
<evidence type="ECO:0000256" key="1">
    <source>
        <dbReference type="SAM" id="SignalP"/>
    </source>
</evidence>
<evidence type="ECO:0000313" key="2">
    <source>
        <dbReference type="EMBL" id="PTM56991.1"/>
    </source>
</evidence>